<feature type="signal peptide" evidence="1">
    <location>
        <begin position="1"/>
        <end position="23"/>
    </location>
</feature>
<dbReference type="GO" id="GO:0043190">
    <property type="term" value="C:ATP-binding cassette (ABC) transporter complex"/>
    <property type="evidence" value="ECO:0007669"/>
    <property type="project" value="InterPro"/>
</dbReference>
<gene>
    <name evidence="3" type="primary">proX</name>
    <name evidence="3" type="ORF">FE785_10680</name>
</gene>
<dbReference type="Pfam" id="PF04069">
    <property type="entry name" value="OpuAC"/>
    <property type="match status" value="1"/>
</dbReference>
<dbReference type="CDD" id="cd13638">
    <property type="entry name" value="PBP2_EcProx_like"/>
    <property type="match status" value="1"/>
</dbReference>
<evidence type="ECO:0000256" key="1">
    <source>
        <dbReference type="SAM" id="SignalP"/>
    </source>
</evidence>
<dbReference type="EMBL" id="CP040602">
    <property type="protein sequence ID" value="QCU91050.1"/>
    <property type="molecule type" value="Genomic_DNA"/>
</dbReference>
<dbReference type="Proteomes" id="UP000304864">
    <property type="component" value="Chromosome"/>
</dbReference>
<dbReference type="GO" id="GO:0022857">
    <property type="term" value="F:transmembrane transporter activity"/>
    <property type="evidence" value="ECO:0007669"/>
    <property type="project" value="InterPro"/>
</dbReference>
<dbReference type="SUPFAM" id="SSF53850">
    <property type="entry name" value="Periplasmic binding protein-like II"/>
    <property type="match status" value="1"/>
</dbReference>
<keyword evidence="1" id="KW-0732">Signal</keyword>
<dbReference type="Gene3D" id="3.40.190.100">
    <property type="entry name" value="Glycine betaine-binding periplasmic protein, domain 2"/>
    <property type="match status" value="1"/>
</dbReference>
<sequence length="326" mass="36267">MKNRLFLAATAAVVSTLSHTALAAQVTGYQSPIAEETFQTEIVNRALAELGYQINDINEVDYAVGYKSIAQEADSDDISFMAVNWAPLHENMYKKAGGDQVFFRQGNYVEGCAQGYLIDKKTADKYHIKYINDLKKPEIAKLFDNNNDGKADLAGCNPGWGCEKVIEYQLDAFGLRDTVQHNQGQYSAIISETITNFKQGKPVLYYTWTPYWVSGILKPGKDVTWLQVTRTAHPVTKDTSLANGANYGFNINAMRIIANKSVAEKHPDAAKLFSVMTLNVNDVSAQNQLIKNGQNTPEDINRHVSAWINANRQQFDSWIAQAKAAK</sequence>
<proteinExistence type="predicted"/>
<dbReference type="KEGG" id="thig:FE785_10680"/>
<organism evidence="3 4">
    <name type="scientific">Thiomicrorhabdus sediminis</name>
    <dbReference type="NCBI Taxonomy" id="2580412"/>
    <lineage>
        <taxon>Bacteria</taxon>
        <taxon>Pseudomonadati</taxon>
        <taxon>Pseudomonadota</taxon>
        <taxon>Gammaproteobacteria</taxon>
        <taxon>Thiotrichales</taxon>
        <taxon>Piscirickettsiaceae</taxon>
        <taxon>Thiomicrorhabdus</taxon>
    </lineage>
</organism>
<keyword evidence="4" id="KW-1185">Reference proteome</keyword>
<dbReference type="NCBIfam" id="NF008334">
    <property type="entry name" value="PRK11119.1"/>
    <property type="match status" value="1"/>
</dbReference>
<evidence type="ECO:0000313" key="3">
    <source>
        <dbReference type="EMBL" id="QCU91050.1"/>
    </source>
</evidence>
<dbReference type="OrthoDB" id="9787902at2"/>
<evidence type="ECO:0000259" key="2">
    <source>
        <dbReference type="Pfam" id="PF04069"/>
    </source>
</evidence>
<name>A0A4P9K9A7_9GAMM</name>
<dbReference type="AlphaFoldDB" id="A0A4P9K9A7"/>
<accession>A0A4P9K9A7</accession>
<evidence type="ECO:0000313" key="4">
    <source>
        <dbReference type="Proteomes" id="UP000304864"/>
    </source>
</evidence>
<feature type="domain" description="ABC-type glycine betaine transport system substrate-binding" evidence="2">
    <location>
        <begin position="32"/>
        <end position="307"/>
    </location>
</feature>
<dbReference type="RefSeq" id="WP_138565723.1">
    <property type="nucleotide sequence ID" value="NZ_CP040602.1"/>
</dbReference>
<feature type="chain" id="PRO_5020663967" evidence="1">
    <location>
        <begin position="24"/>
        <end position="326"/>
    </location>
</feature>
<dbReference type="InterPro" id="IPR007210">
    <property type="entry name" value="ABC_Gly_betaine_transp_sub-bd"/>
</dbReference>
<protein>
    <submittedName>
        <fullName evidence="3">Glycine betaine/L-proline ABC transporter substrate-binding protein ProX</fullName>
    </submittedName>
</protein>
<reference evidence="3 4" key="1">
    <citation type="submission" date="2019-05" db="EMBL/GenBank/DDBJ databases">
        <title>Thiomicrorhabdus sediminis sp. nov, a novel sulfur-oxidizing bacterium isolated from coastal sediment.</title>
        <authorList>
            <person name="Liu X."/>
        </authorList>
    </citation>
    <scope>NUCLEOTIDE SEQUENCE [LARGE SCALE GENOMIC DNA]</scope>
    <source>
        <strain evidence="3 4">G1</strain>
    </source>
</reference>
<dbReference type="Gene3D" id="3.40.190.10">
    <property type="entry name" value="Periplasmic binding protein-like II"/>
    <property type="match status" value="1"/>
</dbReference>